<keyword evidence="6" id="KW-1185">Reference proteome</keyword>
<proteinExistence type="predicted"/>
<evidence type="ECO:0000256" key="3">
    <source>
        <dbReference type="PROSITE-ProRule" id="PRU00023"/>
    </source>
</evidence>
<dbReference type="SUPFAM" id="SSF48403">
    <property type="entry name" value="Ankyrin repeat"/>
    <property type="match status" value="1"/>
</dbReference>
<dbReference type="Pfam" id="PF12796">
    <property type="entry name" value="Ank_2"/>
    <property type="match status" value="1"/>
</dbReference>
<dbReference type="PRINTS" id="PR01415">
    <property type="entry name" value="ANKYRIN"/>
</dbReference>
<dbReference type="Gramene" id="RZC48165">
    <property type="protein sequence ID" value="RZC48165"/>
    <property type="gene ID" value="C5167_041112"/>
</dbReference>
<gene>
    <name evidence="5" type="ORF">C5167_041112</name>
</gene>
<feature type="region of interest" description="Disordered" evidence="4">
    <location>
        <begin position="181"/>
        <end position="264"/>
    </location>
</feature>
<dbReference type="GO" id="GO:0085020">
    <property type="term" value="P:protein K6-linked ubiquitination"/>
    <property type="evidence" value="ECO:0007669"/>
    <property type="project" value="TreeGrafter"/>
</dbReference>
<dbReference type="PROSITE" id="PS50088">
    <property type="entry name" value="ANK_REPEAT"/>
    <property type="match status" value="3"/>
</dbReference>
<feature type="compositionally biased region" description="Basic and acidic residues" evidence="4">
    <location>
        <begin position="26"/>
        <end position="37"/>
    </location>
</feature>
<dbReference type="PANTHER" id="PTHR24171:SF8">
    <property type="entry name" value="BRCA1-ASSOCIATED RING DOMAIN PROTEIN 1"/>
    <property type="match status" value="1"/>
</dbReference>
<feature type="repeat" description="ANK" evidence="3">
    <location>
        <begin position="90"/>
        <end position="122"/>
    </location>
</feature>
<dbReference type="EMBL" id="CM010715">
    <property type="protein sequence ID" value="RZC48165.1"/>
    <property type="molecule type" value="Genomic_DNA"/>
</dbReference>
<dbReference type="OrthoDB" id="539213at2759"/>
<dbReference type="Pfam" id="PF13857">
    <property type="entry name" value="Ank_5"/>
    <property type="match status" value="1"/>
</dbReference>
<keyword evidence="2 3" id="KW-0040">ANK repeat</keyword>
<dbReference type="OMA" id="WAGHANV"/>
<dbReference type="PROSITE" id="PS50297">
    <property type="entry name" value="ANK_REP_REGION"/>
    <property type="match status" value="3"/>
</dbReference>
<dbReference type="AlphaFoldDB" id="A0A4Y7IL29"/>
<evidence type="ECO:0000256" key="2">
    <source>
        <dbReference type="ARBA" id="ARBA00023043"/>
    </source>
</evidence>
<keyword evidence="1" id="KW-0677">Repeat</keyword>
<evidence type="ECO:0000313" key="5">
    <source>
        <dbReference type="EMBL" id="RZC48165.1"/>
    </source>
</evidence>
<evidence type="ECO:0000256" key="4">
    <source>
        <dbReference type="SAM" id="MobiDB-lite"/>
    </source>
</evidence>
<evidence type="ECO:0000256" key="1">
    <source>
        <dbReference type="ARBA" id="ARBA00022737"/>
    </source>
</evidence>
<protein>
    <submittedName>
        <fullName evidence="5">Uncharacterized protein</fullName>
    </submittedName>
</protein>
<feature type="compositionally biased region" description="Basic and acidic residues" evidence="4">
    <location>
        <begin position="181"/>
        <end position="194"/>
    </location>
</feature>
<dbReference type="SMART" id="SM00248">
    <property type="entry name" value="ANK"/>
    <property type="match status" value="4"/>
</dbReference>
<feature type="repeat" description="ANK" evidence="3">
    <location>
        <begin position="57"/>
        <end position="89"/>
    </location>
</feature>
<dbReference type="InterPro" id="IPR002110">
    <property type="entry name" value="Ankyrin_rpt"/>
</dbReference>
<sequence length="290" mass="31607">MGNPNTNTNYRKKRAPSSGGSDGGEDDLHGAARKGDSHAVQSIIASNPLTVNSRDKHSRTPLHLAAWSGHNEVVSYLCKNKADVRAAAMDDMGAIHFAAQKGHLEVVRTLLSSGASVKSCNRKGLTPLHYAVQGSHIELAKYLVRKRSSLSTKTKAGKTPLDLTNDEEIRSCLVELEKCTKEDKKEETDSKPSTEENPLGSPGNNQNVKEENDEKDPKPSTEENSLQTPSPVVEDVIMQDQRQDNETGNVKRKGDVVEMTGEVSGPKKAKIALNHLLGADDDSQEEEEKY</sequence>
<accession>A0A4Y7IL29</accession>
<dbReference type="PANTHER" id="PTHR24171">
    <property type="entry name" value="ANKYRIN REPEAT DOMAIN-CONTAINING PROTEIN 39-RELATED"/>
    <property type="match status" value="1"/>
</dbReference>
<feature type="repeat" description="ANK" evidence="3">
    <location>
        <begin position="123"/>
        <end position="155"/>
    </location>
</feature>
<dbReference type="Proteomes" id="UP000316621">
    <property type="component" value="Chromosome 1"/>
</dbReference>
<feature type="region of interest" description="Disordered" evidence="4">
    <location>
        <begin position="1"/>
        <end position="38"/>
    </location>
</feature>
<dbReference type="GO" id="GO:0004842">
    <property type="term" value="F:ubiquitin-protein transferase activity"/>
    <property type="evidence" value="ECO:0007669"/>
    <property type="project" value="TreeGrafter"/>
</dbReference>
<dbReference type="InterPro" id="IPR036770">
    <property type="entry name" value="Ankyrin_rpt-contain_sf"/>
</dbReference>
<name>A0A4Y7IL29_PAPSO</name>
<dbReference type="STRING" id="3469.A0A4Y7IL29"/>
<feature type="compositionally biased region" description="Basic and acidic residues" evidence="4">
    <location>
        <begin position="208"/>
        <end position="221"/>
    </location>
</feature>
<organism evidence="5 6">
    <name type="scientific">Papaver somniferum</name>
    <name type="common">Opium poppy</name>
    <dbReference type="NCBI Taxonomy" id="3469"/>
    <lineage>
        <taxon>Eukaryota</taxon>
        <taxon>Viridiplantae</taxon>
        <taxon>Streptophyta</taxon>
        <taxon>Embryophyta</taxon>
        <taxon>Tracheophyta</taxon>
        <taxon>Spermatophyta</taxon>
        <taxon>Magnoliopsida</taxon>
        <taxon>Ranunculales</taxon>
        <taxon>Papaveraceae</taxon>
        <taxon>Papaveroideae</taxon>
        <taxon>Papaver</taxon>
    </lineage>
</organism>
<reference evidence="5 6" key="1">
    <citation type="journal article" date="2018" name="Science">
        <title>The opium poppy genome and morphinan production.</title>
        <authorList>
            <person name="Guo L."/>
            <person name="Winzer T."/>
            <person name="Yang X."/>
            <person name="Li Y."/>
            <person name="Ning Z."/>
            <person name="He Z."/>
            <person name="Teodor R."/>
            <person name="Lu Y."/>
            <person name="Bowser T.A."/>
            <person name="Graham I.A."/>
            <person name="Ye K."/>
        </authorList>
    </citation>
    <scope>NUCLEOTIDE SEQUENCE [LARGE SCALE GENOMIC DNA]</scope>
    <source>
        <strain evidence="6">cv. HN1</strain>
        <tissue evidence="5">Leaves</tissue>
    </source>
</reference>
<dbReference type="Gene3D" id="1.25.40.20">
    <property type="entry name" value="Ankyrin repeat-containing domain"/>
    <property type="match status" value="1"/>
</dbReference>
<evidence type="ECO:0000313" key="6">
    <source>
        <dbReference type="Proteomes" id="UP000316621"/>
    </source>
</evidence>